<reference evidence="2 3" key="1">
    <citation type="submission" date="2016-08" db="EMBL/GenBank/DDBJ databases">
        <title>Complete genome sequence of Streptomyces agglomeratus strain 6-3-2, a novel anti-MRSA actinomycete isolated from Wuli of Tebit, China.</title>
        <authorList>
            <person name="Chen X."/>
        </authorList>
    </citation>
    <scope>NUCLEOTIDE SEQUENCE [LARGE SCALE GENOMIC DNA]</scope>
    <source>
        <strain evidence="2 3">6-3-2</strain>
    </source>
</reference>
<protein>
    <submittedName>
        <fullName evidence="2">Uncharacterized protein</fullName>
    </submittedName>
</protein>
<evidence type="ECO:0000256" key="1">
    <source>
        <dbReference type="SAM" id="MobiDB-lite"/>
    </source>
</evidence>
<feature type="region of interest" description="Disordered" evidence="1">
    <location>
        <begin position="46"/>
        <end position="77"/>
    </location>
</feature>
<feature type="compositionally biased region" description="Basic and acidic residues" evidence="1">
    <location>
        <begin position="65"/>
        <end position="77"/>
    </location>
</feature>
<comment type="caution">
    <text evidence="2">The sequence shown here is derived from an EMBL/GenBank/DDBJ whole genome shotgun (WGS) entry which is preliminary data.</text>
</comment>
<keyword evidence="3" id="KW-1185">Reference proteome</keyword>
<dbReference type="Proteomes" id="UP000095759">
    <property type="component" value="Unassembled WGS sequence"/>
</dbReference>
<gene>
    <name evidence="2" type="ORF">AS594_07065</name>
</gene>
<accession>A0A1E5P434</accession>
<dbReference type="AlphaFoldDB" id="A0A1E5P434"/>
<name>A0A1E5P434_9ACTN</name>
<evidence type="ECO:0000313" key="3">
    <source>
        <dbReference type="Proteomes" id="UP000095759"/>
    </source>
</evidence>
<organism evidence="2 3">
    <name type="scientific">Streptomyces agglomeratus</name>
    <dbReference type="NCBI Taxonomy" id="285458"/>
    <lineage>
        <taxon>Bacteria</taxon>
        <taxon>Bacillati</taxon>
        <taxon>Actinomycetota</taxon>
        <taxon>Actinomycetes</taxon>
        <taxon>Kitasatosporales</taxon>
        <taxon>Streptomycetaceae</taxon>
        <taxon>Streptomyces</taxon>
    </lineage>
</organism>
<proteinExistence type="predicted"/>
<evidence type="ECO:0000313" key="2">
    <source>
        <dbReference type="EMBL" id="OEJ24282.1"/>
    </source>
</evidence>
<dbReference type="EMBL" id="MEHJ01000001">
    <property type="protein sequence ID" value="OEJ24282.1"/>
    <property type="molecule type" value="Genomic_DNA"/>
</dbReference>
<dbReference type="RefSeq" id="WP_069935009.1">
    <property type="nucleotide sequence ID" value="NZ_MEHJ01000001.1"/>
</dbReference>
<sequence length="77" mass="8737">MTCKSCGREPENGRPTHWLGCKEIPSGGRLMELFEEQNHLSPETCCEHGECTNPKRPQGKGRAPKFCEDHSDPKKRK</sequence>